<dbReference type="InterPro" id="IPR023996">
    <property type="entry name" value="TonB-dep_OMP_SusC/RagA"/>
</dbReference>
<keyword evidence="14" id="KW-1185">Reference proteome</keyword>
<keyword evidence="8 10" id="KW-0472">Membrane</keyword>
<gene>
    <name evidence="13" type="ORF">SAMN05421747_103185</name>
</gene>
<dbReference type="InterPro" id="IPR011662">
    <property type="entry name" value="Secretin/TonB_short_N"/>
</dbReference>
<dbReference type="Pfam" id="PF00593">
    <property type="entry name" value="TonB_dep_Rec_b-barrel"/>
    <property type="match status" value="1"/>
</dbReference>
<reference evidence="13 14" key="1">
    <citation type="submission" date="2016-10" db="EMBL/GenBank/DDBJ databases">
        <authorList>
            <person name="de Groot N.N."/>
        </authorList>
    </citation>
    <scope>NUCLEOTIDE SEQUENCE [LARGE SCALE GENOMIC DNA]</scope>
    <source>
        <strain evidence="13 14">DSM 22900</strain>
    </source>
</reference>
<keyword evidence="2 10" id="KW-0813">Transport</keyword>
<dbReference type="PROSITE" id="PS52016">
    <property type="entry name" value="TONB_DEPENDENT_REC_3"/>
    <property type="match status" value="1"/>
</dbReference>
<dbReference type="Pfam" id="PF07715">
    <property type="entry name" value="Plug"/>
    <property type="match status" value="1"/>
</dbReference>
<organism evidence="13 14">
    <name type="scientific">Parapedobacter composti</name>
    <dbReference type="NCBI Taxonomy" id="623281"/>
    <lineage>
        <taxon>Bacteria</taxon>
        <taxon>Pseudomonadati</taxon>
        <taxon>Bacteroidota</taxon>
        <taxon>Sphingobacteriia</taxon>
        <taxon>Sphingobacteriales</taxon>
        <taxon>Sphingobacteriaceae</taxon>
        <taxon>Parapedobacter</taxon>
    </lineage>
</organism>
<dbReference type="InterPro" id="IPR039426">
    <property type="entry name" value="TonB-dep_rcpt-like"/>
</dbReference>
<dbReference type="SMART" id="SM00965">
    <property type="entry name" value="STN"/>
    <property type="match status" value="1"/>
</dbReference>
<name>A0A1I1G2D2_9SPHI</name>
<dbReference type="Pfam" id="PF13715">
    <property type="entry name" value="CarbopepD_reg_2"/>
    <property type="match status" value="1"/>
</dbReference>
<dbReference type="InterPro" id="IPR037066">
    <property type="entry name" value="Plug_dom_sf"/>
</dbReference>
<dbReference type="Gene3D" id="2.60.40.1120">
    <property type="entry name" value="Carboxypeptidase-like, regulatory domain"/>
    <property type="match status" value="1"/>
</dbReference>
<keyword evidence="4" id="KW-0410">Iron transport</keyword>
<evidence type="ECO:0000256" key="2">
    <source>
        <dbReference type="ARBA" id="ARBA00022448"/>
    </source>
</evidence>
<dbReference type="GO" id="GO:0006826">
    <property type="term" value="P:iron ion transport"/>
    <property type="evidence" value="ECO:0007669"/>
    <property type="project" value="UniProtKB-KW"/>
</dbReference>
<keyword evidence="4" id="KW-0406">Ion transport</keyword>
<dbReference type="STRING" id="623281.SAMN05421747_103185"/>
<evidence type="ECO:0000256" key="11">
    <source>
        <dbReference type="RuleBase" id="RU003357"/>
    </source>
</evidence>
<evidence type="ECO:0000313" key="14">
    <source>
        <dbReference type="Proteomes" id="UP000199577"/>
    </source>
</evidence>
<keyword evidence="6" id="KW-0408">Iron</keyword>
<dbReference type="NCBIfam" id="TIGR04057">
    <property type="entry name" value="SusC_RagA_signa"/>
    <property type="match status" value="1"/>
</dbReference>
<evidence type="ECO:0000313" key="13">
    <source>
        <dbReference type="EMBL" id="SFC03330.1"/>
    </source>
</evidence>
<keyword evidence="3 10" id="KW-1134">Transmembrane beta strand</keyword>
<dbReference type="InterPro" id="IPR000531">
    <property type="entry name" value="Beta-barrel_TonB"/>
</dbReference>
<dbReference type="AlphaFoldDB" id="A0A1I1G2D2"/>
<evidence type="ECO:0000256" key="7">
    <source>
        <dbReference type="ARBA" id="ARBA00023077"/>
    </source>
</evidence>
<dbReference type="InterPro" id="IPR023997">
    <property type="entry name" value="TonB-dep_OMP_SusC/RagA_CS"/>
</dbReference>
<accession>A0A1I1G2D2</accession>
<dbReference type="Pfam" id="PF07660">
    <property type="entry name" value="STN"/>
    <property type="match status" value="1"/>
</dbReference>
<evidence type="ECO:0000256" key="9">
    <source>
        <dbReference type="ARBA" id="ARBA00023237"/>
    </source>
</evidence>
<evidence type="ECO:0000256" key="3">
    <source>
        <dbReference type="ARBA" id="ARBA00022452"/>
    </source>
</evidence>
<evidence type="ECO:0000256" key="8">
    <source>
        <dbReference type="ARBA" id="ARBA00023136"/>
    </source>
</evidence>
<evidence type="ECO:0000256" key="4">
    <source>
        <dbReference type="ARBA" id="ARBA00022496"/>
    </source>
</evidence>
<sequence length="1162" mass="127858">MRFKFMYFNYVMKRLRASAGGHYFPLFMRLQLTIIGFLLVVSQAIALPGFAQRFTLSKKNASLEEVFAEMRKQSGYDFIVDGQLLRKGHPVDVHLVDVTVTEALDKLLSDQPLTYTIHDNTVVIKAREISKTTVRLQTTVTGQVTDAAGNPINGVSIAVKTGGKTIGVQQQAFTAENGSYSIRVPAENAILVFSHLAFTTAEVPINGRAQINISLQERSNELDETVVIAYGSQRRKNITGSVATISADQLQDLPPVVNLEESLKGFAAGVMVQQENGQPGAATRVRIRGSASLLGSNQPLYVVDGVPVLAESNIPDDGSARNTEMLNLGLNSPLNNLNPADIESISVLKDASATAIYGSRAAGGVVIITTKSGSAAGKPVFQFNSSLAIQQAQVADALNANQFRDIWTEAANNSTLNNPFINSVRDGSYFGTANTDWAKEAGVNNAVTRQVNFSASGGNERLRYFTSLGYTGNDGVIRNSAFDRYNLLSKIEISATDFLKIGANINLSTSDQLSTPGASLSNIYTYRPDIPVYNPDGSFTYSPFSSQENPVARTNILNTNQTNLLVGSIFAEANFARYFVLRSALSINYNNGNQRSYYPGYTNLGGYHMTNGPGDGYAQESSSRGISRLWENTLNYNQRFSDIHHVDGVVGASWQGDSNSYLKASGRGFAQDEILTNLSSATRDLWIGSHETQWGLISFFGRANYTLLDRYLFTASARTDGSSKFGTNNQWAFFPTFAAGWRISEEPFMQWAGFVQELKLRASWGLTGQQNFGPYQWRALYEANNYDGRPGYSQLQLGNAGLRWEVTPQTDIGLDFSLFNGRLSGAVDYYDRLTRDALFHMQTPLSTGFTTTIANLGSVRNRGIELTIEGDLIRRGDFTWSMMVNASRNRNRLETLNEDFLNSTTGIISPPGGGSLRLNQPLGLHFGYVADGIIQSQEQLDQLNAQAHDGIYHQPGTAPGDILFRDITGPNGVPDGKITSLDQTVIGNPMPNIWGGFSSTFRYKGLRLTAMFNYTVGNDILWVSQSQSINFVGTTLPSYGENKLAMVMDRWTPERPTDQPRAVYGDPNRNYLTSSYYVHDGSFLRLNNLYLEYNLPQNLLSRTNFFNNIQLFGSARNLLTITKYPGADPEVSHMFNNDLNAGRDLGYFPVAKTFTFGIRAGF</sequence>
<dbReference type="InterPro" id="IPR008969">
    <property type="entry name" value="CarboxyPept-like_regulatory"/>
</dbReference>
<dbReference type="SUPFAM" id="SSF56935">
    <property type="entry name" value="Porins"/>
    <property type="match status" value="1"/>
</dbReference>
<comment type="similarity">
    <text evidence="10 11">Belongs to the TonB-dependent receptor family.</text>
</comment>
<dbReference type="Proteomes" id="UP000199577">
    <property type="component" value="Unassembled WGS sequence"/>
</dbReference>
<feature type="domain" description="Secretin/TonB short N-terminal" evidence="12">
    <location>
        <begin position="76"/>
        <end position="127"/>
    </location>
</feature>
<comment type="subcellular location">
    <subcellularLocation>
        <location evidence="1 10">Cell outer membrane</location>
        <topology evidence="1 10">Multi-pass membrane protein</topology>
    </subcellularLocation>
</comment>
<keyword evidence="5 10" id="KW-0812">Transmembrane</keyword>
<evidence type="ECO:0000256" key="5">
    <source>
        <dbReference type="ARBA" id="ARBA00022692"/>
    </source>
</evidence>
<keyword evidence="9 10" id="KW-0998">Cell outer membrane</keyword>
<dbReference type="Gene3D" id="2.170.130.10">
    <property type="entry name" value="TonB-dependent receptor, plug domain"/>
    <property type="match status" value="1"/>
</dbReference>
<dbReference type="InterPro" id="IPR036942">
    <property type="entry name" value="Beta-barrel_TonB_sf"/>
</dbReference>
<dbReference type="InterPro" id="IPR012910">
    <property type="entry name" value="Plug_dom"/>
</dbReference>
<dbReference type="SUPFAM" id="SSF49464">
    <property type="entry name" value="Carboxypeptidase regulatory domain-like"/>
    <property type="match status" value="1"/>
</dbReference>
<dbReference type="EMBL" id="FOLL01000003">
    <property type="protein sequence ID" value="SFC03330.1"/>
    <property type="molecule type" value="Genomic_DNA"/>
</dbReference>
<evidence type="ECO:0000259" key="12">
    <source>
        <dbReference type="SMART" id="SM00965"/>
    </source>
</evidence>
<evidence type="ECO:0000256" key="10">
    <source>
        <dbReference type="PROSITE-ProRule" id="PRU01360"/>
    </source>
</evidence>
<keyword evidence="7 11" id="KW-0798">TonB box</keyword>
<proteinExistence type="inferred from homology"/>
<evidence type="ECO:0000256" key="6">
    <source>
        <dbReference type="ARBA" id="ARBA00023004"/>
    </source>
</evidence>
<evidence type="ECO:0000256" key="1">
    <source>
        <dbReference type="ARBA" id="ARBA00004571"/>
    </source>
</evidence>
<dbReference type="Gene3D" id="2.40.170.20">
    <property type="entry name" value="TonB-dependent receptor, beta-barrel domain"/>
    <property type="match status" value="1"/>
</dbReference>
<dbReference type="GO" id="GO:0009279">
    <property type="term" value="C:cell outer membrane"/>
    <property type="evidence" value="ECO:0007669"/>
    <property type="project" value="UniProtKB-SubCell"/>
</dbReference>
<protein>
    <submittedName>
        <fullName evidence="13">TonB-linked outer membrane protein, SusC/RagA family</fullName>
    </submittedName>
</protein>
<dbReference type="Gene3D" id="3.55.50.30">
    <property type="match status" value="1"/>
</dbReference>
<dbReference type="NCBIfam" id="TIGR04056">
    <property type="entry name" value="OMP_RagA_SusC"/>
    <property type="match status" value="1"/>
</dbReference>